<gene>
    <name evidence="1" type="ORF">M9H77_21821</name>
</gene>
<protein>
    <submittedName>
        <fullName evidence="1">Uncharacterized protein</fullName>
    </submittedName>
</protein>
<organism evidence="1 2">
    <name type="scientific">Catharanthus roseus</name>
    <name type="common">Madagascar periwinkle</name>
    <name type="synonym">Vinca rosea</name>
    <dbReference type="NCBI Taxonomy" id="4058"/>
    <lineage>
        <taxon>Eukaryota</taxon>
        <taxon>Viridiplantae</taxon>
        <taxon>Streptophyta</taxon>
        <taxon>Embryophyta</taxon>
        <taxon>Tracheophyta</taxon>
        <taxon>Spermatophyta</taxon>
        <taxon>Magnoliopsida</taxon>
        <taxon>eudicotyledons</taxon>
        <taxon>Gunneridae</taxon>
        <taxon>Pentapetalae</taxon>
        <taxon>asterids</taxon>
        <taxon>lamiids</taxon>
        <taxon>Gentianales</taxon>
        <taxon>Apocynaceae</taxon>
        <taxon>Rauvolfioideae</taxon>
        <taxon>Vinceae</taxon>
        <taxon>Catharanthinae</taxon>
        <taxon>Catharanthus</taxon>
    </lineage>
</organism>
<dbReference type="Proteomes" id="UP001060085">
    <property type="component" value="Linkage Group LG05"/>
</dbReference>
<evidence type="ECO:0000313" key="1">
    <source>
        <dbReference type="EMBL" id="KAI5662498.1"/>
    </source>
</evidence>
<comment type="caution">
    <text evidence="1">The sequence shown here is derived from an EMBL/GenBank/DDBJ whole genome shotgun (WGS) entry which is preliminary data.</text>
</comment>
<keyword evidence="2" id="KW-1185">Reference proteome</keyword>
<evidence type="ECO:0000313" key="2">
    <source>
        <dbReference type="Proteomes" id="UP001060085"/>
    </source>
</evidence>
<name>A0ACC0ASU2_CATRO</name>
<dbReference type="EMBL" id="CM044705">
    <property type="protein sequence ID" value="KAI5662498.1"/>
    <property type="molecule type" value="Genomic_DNA"/>
</dbReference>
<proteinExistence type="predicted"/>
<sequence length="145" mass="15862">MAANTSNAAAGKPVALRKPVFVKVDTLKPGTYGHTLIVKIVNSNTVLQKGLAVSPHLRNTRIAECLVGDETATILFTARNDQVEVMKPGTTVILRNAKIDMFKGTMRLAVDKWGRIEVTEPAAFEVKEDNNLSLVEYELVNVVDE</sequence>
<reference evidence="2" key="1">
    <citation type="journal article" date="2023" name="Nat. Plants">
        <title>Single-cell RNA sequencing provides a high-resolution roadmap for understanding the multicellular compartmentation of specialized metabolism.</title>
        <authorList>
            <person name="Sun S."/>
            <person name="Shen X."/>
            <person name="Li Y."/>
            <person name="Li Y."/>
            <person name="Wang S."/>
            <person name="Li R."/>
            <person name="Zhang H."/>
            <person name="Shen G."/>
            <person name="Guo B."/>
            <person name="Wei J."/>
            <person name="Xu J."/>
            <person name="St-Pierre B."/>
            <person name="Chen S."/>
            <person name="Sun C."/>
        </authorList>
    </citation>
    <scope>NUCLEOTIDE SEQUENCE [LARGE SCALE GENOMIC DNA]</scope>
</reference>
<accession>A0ACC0ASU2</accession>